<keyword evidence="8" id="KW-0129">CBS domain</keyword>
<keyword evidence="5 9" id="KW-0460">Magnesium</keyword>
<comment type="subcellular location">
    <subcellularLocation>
        <location evidence="9">Cell membrane</location>
        <topology evidence="9">Multi-pass membrane protein</topology>
    </subcellularLocation>
    <subcellularLocation>
        <location evidence="1">Membrane</location>
        <topology evidence="1">Multi-pass membrane protein</topology>
    </subcellularLocation>
</comment>
<dbReference type="Pfam" id="PF01769">
    <property type="entry name" value="MgtE"/>
    <property type="match status" value="1"/>
</dbReference>
<keyword evidence="9" id="KW-0479">Metal-binding</keyword>
<dbReference type="PROSITE" id="PS51371">
    <property type="entry name" value="CBS"/>
    <property type="match status" value="1"/>
</dbReference>
<keyword evidence="13" id="KW-1185">Reference proteome</keyword>
<gene>
    <name evidence="12" type="primary">mgtE</name>
    <name evidence="12" type="ORF">V6L76_12975</name>
</gene>
<keyword evidence="6 9" id="KW-1133">Transmembrane helix</keyword>
<keyword evidence="7 9" id="KW-0472">Membrane</keyword>
<dbReference type="Gene3D" id="3.10.580.10">
    <property type="entry name" value="CBS-domain"/>
    <property type="match status" value="1"/>
</dbReference>
<dbReference type="InterPro" id="IPR046342">
    <property type="entry name" value="CBS_dom_sf"/>
</dbReference>
<dbReference type="EMBL" id="JBAKBE010000007">
    <property type="protein sequence ID" value="MEH0097172.1"/>
    <property type="molecule type" value="Genomic_DNA"/>
</dbReference>
<dbReference type="InterPro" id="IPR000644">
    <property type="entry name" value="CBS_dom"/>
</dbReference>
<evidence type="ECO:0000256" key="6">
    <source>
        <dbReference type="ARBA" id="ARBA00022989"/>
    </source>
</evidence>
<keyword evidence="3 9" id="KW-0813">Transport</keyword>
<evidence type="ECO:0000256" key="1">
    <source>
        <dbReference type="ARBA" id="ARBA00004141"/>
    </source>
</evidence>
<keyword evidence="4 9" id="KW-0812">Transmembrane</keyword>
<feature type="transmembrane region" description="Helical" evidence="9">
    <location>
        <begin position="352"/>
        <end position="379"/>
    </location>
</feature>
<dbReference type="InterPro" id="IPR036739">
    <property type="entry name" value="SLC41_membr_dom_sf"/>
</dbReference>
<dbReference type="InterPro" id="IPR006667">
    <property type="entry name" value="SLC41_membr_dom"/>
</dbReference>
<evidence type="ECO:0000259" key="11">
    <source>
        <dbReference type="PROSITE" id="PS51371"/>
    </source>
</evidence>
<sequence>MTDAGKNDAGPEFAPDSMPNPSNLPEGNDVRPFHDAEIPVHGEDGWLNEAFIRAVAEAVAAQDSESVRALAGDLHEADVGELIDALPEAERPVFVRLMGDLFDYAALTEMDEAVRVRLLEELPAADIAEGLGELDSDDAVYILEDLDAEDQAAILDELPLSERVQLERALDYPEDSAGRRMQSDFIAVPPFWTVGQTIDYMREDKDLPDTFYEIYVVDPGFRLAGAVALDKILRTQRAAKVSDIMQDDLKRVRATDDQEEVARLFERYNLVATAVVDDSDRLVGVLTVDDIVDVIQEEAEEDMRALGGVGDEEISDTVITIARSRIVWLIVNLGTALLAASVISVFEDTIQAMVALAVLMPIVASMGGNAATQTMTVAVRALATQELDTRNIWRVLRREVMVSFINGTALAVLVGVTAAVWFEMPGLGIVIASAIMVNLVCAGLGGLLIPVTLDRLKADPAIASSVFVTMVTDVIGFFAFLGIAALWFKLPL</sequence>
<feature type="transmembrane region" description="Helical" evidence="9">
    <location>
        <begin position="461"/>
        <end position="488"/>
    </location>
</feature>
<feature type="transmembrane region" description="Helical" evidence="9">
    <location>
        <begin position="400"/>
        <end position="422"/>
    </location>
</feature>
<comment type="function">
    <text evidence="9">Acts as a magnesium transporter.</text>
</comment>
<dbReference type="NCBIfam" id="TIGR00400">
    <property type="entry name" value="mgtE"/>
    <property type="match status" value="1"/>
</dbReference>
<feature type="transmembrane region" description="Helical" evidence="9">
    <location>
        <begin position="326"/>
        <end position="346"/>
    </location>
</feature>
<evidence type="ECO:0000256" key="5">
    <source>
        <dbReference type="ARBA" id="ARBA00022842"/>
    </source>
</evidence>
<proteinExistence type="inferred from homology"/>
<evidence type="ECO:0000256" key="7">
    <source>
        <dbReference type="ARBA" id="ARBA00023136"/>
    </source>
</evidence>
<evidence type="ECO:0000256" key="8">
    <source>
        <dbReference type="PROSITE-ProRule" id="PRU00703"/>
    </source>
</evidence>
<dbReference type="CDD" id="cd04606">
    <property type="entry name" value="CBS_pair_Mg_transporter"/>
    <property type="match status" value="1"/>
</dbReference>
<dbReference type="Gene3D" id="1.10.357.20">
    <property type="entry name" value="SLC41 divalent cation transporters, integral membrane domain"/>
    <property type="match status" value="1"/>
</dbReference>
<feature type="transmembrane region" description="Helical" evidence="9">
    <location>
        <begin position="428"/>
        <end position="449"/>
    </location>
</feature>
<evidence type="ECO:0000313" key="13">
    <source>
        <dbReference type="Proteomes" id="UP001380822"/>
    </source>
</evidence>
<evidence type="ECO:0000313" key="12">
    <source>
        <dbReference type="EMBL" id="MEH0097172.1"/>
    </source>
</evidence>
<comment type="subunit">
    <text evidence="9">Homodimer.</text>
</comment>
<dbReference type="SMART" id="SM00924">
    <property type="entry name" value="MgtE_N"/>
    <property type="match status" value="1"/>
</dbReference>
<organism evidence="12 13">
    <name type="scientific">Pannonibacter anstelovis</name>
    <dbReference type="NCBI Taxonomy" id="3121537"/>
    <lineage>
        <taxon>Bacteria</taxon>
        <taxon>Pseudomonadati</taxon>
        <taxon>Pseudomonadota</taxon>
        <taxon>Alphaproteobacteria</taxon>
        <taxon>Hyphomicrobiales</taxon>
        <taxon>Stappiaceae</taxon>
        <taxon>Pannonibacter</taxon>
    </lineage>
</organism>
<comment type="caution">
    <text evidence="12">The sequence shown here is derived from an EMBL/GenBank/DDBJ whole genome shotgun (WGS) entry which is preliminary data.</text>
</comment>
<dbReference type="Pfam" id="PF03448">
    <property type="entry name" value="MgtE_N"/>
    <property type="match status" value="1"/>
</dbReference>
<evidence type="ECO:0000256" key="9">
    <source>
        <dbReference type="RuleBase" id="RU362011"/>
    </source>
</evidence>
<dbReference type="SMART" id="SM00116">
    <property type="entry name" value="CBS"/>
    <property type="match status" value="2"/>
</dbReference>
<protein>
    <recommendedName>
        <fullName evidence="9">Magnesium transporter MgtE</fullName>
    </recommendedName>
</protein>
<evidence type="ECO:0000256" key="2">
    <source>
        <dbReference type="ARBA" id="ARBA00009749"/>
    </source>
</evidence>
<dbReference type="Pfam" id="PF00571">
    <property type="entry name" value="CBS"/>
    <property type="match status" value="1"/>
</dbReference>
<dbReference type="InterPro" id="IPR038076">
    <property type="entry name" value="MgtE_N_sf"/>
</dbReference>
<dbReference type="PANTHER" id="PTHR43773">
    <property type="entry name" value="MAGNESIUM TRANSPORTER MGTE"/>
    <property type="match status" value="1"/>
</dbReference>
<dbReference type="SUPFAM" id="SSF54631">
    <property type="entry name" value="CBS-domain pair"/>
    <property type="match status" value="1"/>
</dbReference>
<dbReference type="InterPro" id="IPR006669">
    <property type="entry name" value="MgtE_transporter"/>
</dbReference>
<dbReference type="Proteomes" id="UP001380822">
    <property type="component" value="Unassembled WGS sequence"/>
</dbReference>
<dbReference type="SUPFAM" id="SSF158791">
    <property type="entry name" value="MgtE N-terminal domain-like"/>
    <property type="match status" value="1"/>
</dbReference>
<dbReference type="Gene3D" id="1.25.60.10">
    <property type="entry name" value="MgtE N-terminal domain-like"/>
    <property type="match status" value="1"/>
</dbReference>
<feature type="region of interest" description="Disordered" evidence="10">
    <location>
        <begin position="1"/>
        <end position="35"/>
    </location>
</feature>
<dbReference type="SUPFAM" id="SSF161093">
    <property type="entry name" value="MgtE membrane domain-like"/>
    <property type="match status" value="1"/>
</dbReference>
<reference evidence="12 13" key="1">
    <citation type="submission" date="2024-02" db="EMBL/GenBank/DDBJ databases">
        <title>A new putative Pannonibacter species isolated from two cases of bloodstream infections in paediatric patients.</title>
        <authorList>
            <person name="Castellana S."/>
            <person name="De Laurentiis V."/>
            <person name="Grassi M."/>
            <person name="De Leonardis F."/>
            <person name="Mosca A."/>
            <person name="De Carlo C."/>
            <person name="Sparapano E."/>
            <person name="Ronga L."/>
            <person name="Santacroce L."/>
            <person name="Chironna M."/>
            <person name="De Robertis A."/>
            <person name="Bianco A."/>
            <person name="Del Sambro L."/>
            <person name="Capozzi L."/>
            <person name="Parisi A."/>
        </authorList>
    </citation>
    <scope>NUCLEOTIDE SEQUENCE [LARGE SCALE GENOMIC DNA]</scope>
    <source>
        <strain evidence="12 13">Pt2</strain>
    </source>
</reference>
<dbReference type="InterPro" id="IPR006668">
    <property type="entry name" value="Mg_transptr_MgtE_intracell_dom"/>
</dbReference>
<dbReference type="PANTHER" id="PTHR43773:SF1">
    <property type="entry name" value="MAGNESIUM TRANSPORTER MGTE"/>
    <property type="match status" value="1"/>
</dbReference>
<comment type="similarity">
    <text evidence="2 9">Belongs to the SLC41A transporter family.</text>
</comment>
<dbReference type="RefSeq" id="WP_334251672.1">
    <property type="nucleotide sequence ID" value="NZ_JBAKBE010000007.1"/>
</dbReference>
<feature type="domain" description="CBS" evidence="11">
    <location>
        <begin position="245"/>
        <end position="301"/>
    </location>
</feature>
<keyword evidence="9" id="KW-1003">Cell membrane</keyword>
<evidence type="ECO:0000256" key="10">
    <source>
        <dbReference type="SAM" id="MobiDB-lite"/>
    </source>
</evidence>
<evidence type="ECO:0000256" key="4">
    <source>
        <dbReference type="ARBA" id="ARBA00022692"/>
    </source>
</evidence>
<evidence type="ECO:0000256" key="3">
    <source>
        <dbReference type="ARBA" id="ARBA00022448"/>
    </source>
</evidence>
<name>A0ABU7ZRP8_9HYPH</name>
<accession>A0ABU7ZRP8</accession>